<sequence length="271" mass="28306">MMPGKQLAMVIDSSRCIDCKACMAACITANAVPAGCNRNWVKDAEPDLATGAFRGHFQPGGCMHCDNPTCVAACPTGATFKSRDDGSVVIDRGLCIGCGNCIPACPYGARFRNPALRKADKCDYCAARRAQGLSPACVDTCPTKARVFGDLSDPDSEAARLLAENKGRLVRLVAAGTDTKPNMYYLGATEPRNWPVEPAPPTAMAAMTGLVDPLVKAAVALSGLGVLAMFGRQLFTTPDPPHDGHDHTPDAQASPGNQAGSGGADRPDNRS</sequence>
<dbReference type="PANTHER" id="PTHR43177:SF3">
    <property type="entry name" value="PROTEIN NRFC HOMOLOG"/>
    <property type="match status" value="1"/>
</dbReference>
<reference evidence="7" key="1">
    <citation type="journal article" date="2015" name="Proc. Natl. Acad. Sci. U.S.A.">
        <title>Networks of energetic and metabolic interactions define dynamics in microbial communities.</title>
        <authorList>
            <person name="Embree M."/>
            <person name="Liu J.K."/>
            <person name="Al-Bassam M.M."/>
            <person name="Zengler K."/>
        </authorList>
    </citation>
    <scope>NUCLEOTIDE SEQUENCE</scope>
</reference>
<dbReference type="Pfam" id="PF12800">
    <property type="entry name" value="Fer4_4"/>
    <property type="match status" value="1"/>
</dbReference>
<dbReference type="GO" id="GO:0051539">
    <property type="term" value="F:4 iron, 4 sulfur cluster binding"/>
    <property type="evidence" value="ECO:0007669"/>
    <property type="project" value="UniProtKB-KW"/>
</dbReference>
<keyword evidence="1" id="KW-0004">4Fe-4S</keyword>
<dbReference type="InterPro" id="IPR050954">
    <property type="entry name" value="ET_IronSulfur_Cluster-Binding"/>
</dbReference>
<feature type="compositionally biased region" description="Basic and acidic residues" evidence="5">
    <location>
        <begin position="240"/>
        <end position="249"/>
    </location>
</feature>
<dbReference type="SUPFAM" id="SSF54862">
    <property type="entry name" value="4Fe-4S ferredoxins"/>
    <property type="match status" value="1"/>
</dbReference>
<feature type="region of interest" description="Disordered" evidence="5">
    <location>
        <begin position="236"/>
        <end position="271"/>
    </location>
</feature>
<dbReference type="EMBL" id="LNQE01000298">
    <property type="protein sequence ID" value="KUG27701.1"/>
    <property type="molecule type" value="Genomic_DNA"/>
</dbReference>
<dbReference type="InterPro" id="IPR017900">
    <property type="entry name" value="4Fe4S_Fe_S_CS"/>
</dbReference>
<accession>A0A0W8G3K0</accession>
<dbReference type="PANTHER" id="PTHR43177">
    <property type="entry name" value="PROTEIN NRFC"/>
    <property type="match status" value="1"/>
</dbReference>
<evidence type="ECO:0000256" key="3">
    <source>
        <dbReference type="ARBA" id="ARBA00023004"/>
    </source>
</evidence>
<evidence type="ECO:0000256" key="4">
    <source>
        <dbReference type="ARBA" id="ARBA00023014"/>
    </source>
</evidence>
<proteinExistence type="predicted"/>
<evidence type="ECO:0000256" key="2">
    <source>
        <dbReference type="ARBA" id="ARBA00022723"/>
    </source>
</evidence>
<dbReference type="PROSITE" id="PS00198">
    <property type="entry name" value="4FE4S_FER_1"/>
    <property type="match status" value="1"/>
</dbReference>
<name>A0A0W8G3K0_9ZZZZ</name>
<evidence type="ECO:0000256" key="1">
    <source>
        <dbReference type="ARBA" id="ARBA00022485"/>
    </source>
</evidence>
<evidence type="ECO:0000256" key="5">
    <source>
        <dbReference type="SAM" id="MobiDB-lite"/>
    </source>
</evidence>
<dbReference type="AlphaFoldDB" id="A0A0W8G3K0"/>
<dbReference type="Pfam" id="PF13247">
    <property type="entry name" value="Fer4_11"/>
    <property type="match status" value="1"/>
</dbReference>
<keyword evidence="3" id="KW-0408">Iron</keyword>
<gene>
    <name evidence="7" type="ORF">ASZ90_002448</name>
</gene>
<protein>
    <submittedName>
        <fullName evidence="7">Fe-s-cluster-containing hydrogenase components 1</fullName>
    </submittedName>
</protein>
<organism evidence="7">
    <name type="scientific">hydrocarbon metagenome</name>
    <dbReference type="NCBI Taxonomy" id="938273"/>
    <lineage>
        <taxon>unclassified sequences</taxon>
        <taxon>metagenomes</taxon>
        <taxon>ecological metagenomes</taxon>
    </lineage>
</organism>
<keyword evidence="2" id="KW-0479">Metal-binding</keyword>
<dbReference type="Gene3D" id="3.30.70.20">
    <property type="match status" value="2"/>
</dbReference>
<evidence type="ECO:0000313" key="7">
    <source>
        <dbReference type="EMBL" id="KUG27701.1"/>
    </source>
</evidence>
<keyword evidence="4" id="KW-0411">Iron-sulfur</keyword>
<dbReference type="GO" id="GO:0046872">
    <property type="term" value="F:metal ion binding"/>
    <property type="evidence" value="ECO:0007669"/>
    <property type="project" value="UniProtKB-KW"/>
</dbReference>
<feature type="domain" description="4Fe-4S ferredoxin-type" evidence="6">
    <location>
        <begin position="7"/>
        <end position="37"/>
    </location>
</feature>
<dbReference type="CDD" id="cd10551">
    <property type="entry name" value="PsrB"/>
    <property type="match status" value="1"/>
</dbReference>
<evidence type="ECO:0000259" key="6">
    <source>
        <dbReference type="PROSITE" id="PS51379"/>
    </source>
</evidence>
<dbReference type="InterPro" id="IPR017896">
    <property type="entry name" value="4Fe4S_Fe-S-bd"/>
</dbReference>
<comment type="caution">
    <text evidence="7">The sequence shown here is derived from an EMBL/GenBank/DDBJ whole genome shotgun (WGS) entry which is preliminary data.</text>
</comment>
<feature type="domain" description="4Fe-4S ferredoxin-type" evidence="6">
    <location>
        <begin position="86"/>
        <end position="115"/>
    </location>
</feature>
<dbReference type="PROSITE" id="PS51379">
    <property type="entry name" value="4FE4S_FER_2"/>
    <property type="match status" value="3"/>
</dbReference>
<feature type="domain" description="4Fe-4S ferredoxin-type" evidence="6">
    <location>
        <begin position="53"/>
        <end position="84"/>
    </location>
</feature>